<evidence type="ECO:0000313" key="2">
    <source>
        <dbReference type="Proteomes" id="UP000198762"/>
    </source>
</evidence>
<gene>
    <name evidence="1" type="ORF">SAMN04487962_1016</name>
</gene>
<evidence type="ECO:0008006" key="3">
    <source>
        <dbReference type="Google" id="ProtNLM"/>
    </source>
</evidence>
<accession>A0A1H9Y7N2</accession>
<proteinExistence type="predicted"/>
<dbReference type="AlphaFoldDB" id="A0A1H9Y7N2"/>
<sequence>MIGDEQPKLTDQHGDAGLRWLLERREGWGLTHSELASLLGVSIERLLGWKEQVASSELLRLPPDVLERVGLLLGLHRGLFYLTPSGHESLAAEWFKKPIAMWGLKNSSIRAHLLDDPSIEALSDMVRKIRSASV</sequence>
<evidence type="ECO:0000313" key="1">
    <source>
        <dbReference type="EMBL" id="SES64796.1"/>
    </source>
</evidence>
<keyword evidence="2" id="KW-1185">Reference proteome</keyword>
<name>A0A1H9Y7N2_9GAMM</name>
<dbReference type="OrthoDB" id="6367087at2"/>
<organism evidence="1 2">
    <name type="scientific">Marinobacter segnicrescens</name>
    <dbReference type="NCBI Taxonomy" id="430453"/>
    <lineage>
        <taxon>Bacteria</taxon>
        <taxon>Pseudomonadati</taxon>
        <taxon>Pseudomonadota</taxon>
        <taxon>Gammaproteobacteria</taxon>
        <taxon>Pseudomonadales</taxon>
        <taxon>Marinobacteraceae</taxon>
        <taxon>Marinobacter</taxon>
    </lineage>
</organism>
<protein>
    <recommendedName>
        <fullName evidence="3">Antitoxin Xre/MbcA/ParS-like toxin-binding domain-containing protein</fullName>
    </recommendedName>
</protein>
<dbReference type="STRING" id="430453.SAMN04487962_1016"/>
<dbReference type="Proteomes" id="UP000198762">
    <property type="component" value="Unassembled WGS sequence"/>
</dbReference>
<dbReference type="RefSeq" id="WP_091848184.1">
    <property type="nucleotide sequence ID" value="NZ_FOHZ01000001.1"/>
</dbReference>
<dbReference type="EMBL" id="FOHZ01000001">
    <property type="protein sequence ID" value="SES64796.1"/>
    <property type="molecule type" value="Genomic_DNA"/>
</dbReference>
<reference evidence="2" key="1">
    <citation type="submission" date="2016-10" db="EMBL/GenBank/DDBJ databases">
        <authorList>
            <person name="Varghese N."/>
            <person name="Submissions S."/>
        </authorList>
    </citation>
    <scope>NUCLEOTIDE SEQUENCE [LARGE SCALE GENOMIC DNA]</scope>
    <source>
        <strain evidence="2">CGMCC 1.6489</strain>
    </source>
</reference>